<dbReference type="AlphaFoldDB" id="S4PXL3"/>
<accession>S4PXL3</accession>
<reference evidence="1" key="2">
    <citation type="submission" date="2013-05" db="EMBL/GenBank/DDBJ databases">
        <authorList>
            <person name="Carter J.-M."/>
            <person name="Baker S.C."/>
            <person name="Pink R."/>
            <person name="Carter D.R.F."/>
            <person name="Collins A."/>
            <person name="Tomlin J."/>
            <person name="Gibbs M."/>
            <person name="Breuker C.J."/>
        </authorList>
    </citation>
    <scope>NUCLEOTIDE SEQUENCE</scope>
    <source>
        <tissue evidence="1">Ovary</tissue>
    </source>
</reference>
<proteinExistence type="predicted"/>
<sequence>MSSRSKFNLCALRCALTPKYCFTIAKLSYIYFYGHTFQNFSMLIGSFPFNSVNSHQHIWGLSYTTHHYNITLLVQKCAI</sequence>
<reference evidence="1" key="1">
    <citation type="journal article" date="2013" name="BMC Genomics">
        <title>Unscrambling butterfly oogenesis.</title>
        <authorList>
            <person name="Carter J.M."/>
            <person name="Baker S.C."/>
            <person name="Pink R."/>
            <person name="Carter D.R."/>
            <person name="Collins A."/>
            <person name="Tomlin J."/>
            <person name="Gibbs M."/>
            <person name="Breuker C.J."/>
        </authorList>
    </citation>
    <scope>NUCLEOTIDE SEQUENCE</scope>
    <source>
        <tissue evidence="1">Ovary</tissue>
    </source>
</reference>
<protein>
    <submittedName>
        <fullName evidence="1">Uncharacterized protein</fullName>
    </submittedName>
</protein>
<organism evidence="1">
    <name type="scientific">Pararge aegeria</name>
    <name type="common">speckled wood butterfly</name>
    <dbReference type="NCBI Taxonomy" id="116150"/>
    <lineage>
        <taxon>Eukaryota</taxon>
        <taxon>Metazoa</taxon>
        <taxon>Ecdysozoa</taxon>
        <taxon>Arthropoda</taxon>
        <taxon>Hexapoda</taxon>
        <taxon>Insecta</taxon>
        <taxon>Pterygota</taxon>
        <taxon>Neoptera</taxon>
        <taxon>Endopterygota</taxon>
        <taxon>Lepidoptera</taxon>
        <taxon>Glossata</taxon>
        <taxon>Ditrysia</taxon>
        <taxon>Papilionoidea</taxon>
        <taxon>Nymphalidae</taxon>
        <taxon>Satyrinae</taxon>
        <taxon>Satyrini</taxon>
        <taxon>Parargina</taxon>
        <taxon>Pararge</taxon>
    </lineage>
</organism>
<dbReference type="EMBL" id="GAIX01004838">
    <property type="protein sequence ID" value="JAA87722.1"/>
    <property type="molecule type" value="Transcribed_RNA"/>
</dbReference>
<name>S4PXL3_9NEOP</name>
<evidence type="ECO:0000313" key="1">
    <source>
        <dbReference type="EMBL" id="JAA87722.1"/>
    </source>
</evidence>